<proteinExistence type="predicted"/>
<dbReference type="GO" id="GO:0009341">
    <property type="term" value="C:beta-galactosidase complex"/>
    <property type="evidence" value="ECO:0007669"/>
    <property type="project" value="InterPro"/>
</dbReference>
<evidence type="ECO:0000256" key="2">
    <source>
        <dbReference type="ARBA" id="ARBA00023295"/>
    </source>
</evidence>
<dbReference type="InterPro" id="IPR013529">
    <property type="entry name" value="Glyco_hydro_42_N"/>
</dbReference>
<evidence type="ECO:0000259" key="3">
    <source>
        <dbReference type="Pfam" id="PF02449"/>
    </source>
</evidence>
<dbReference type="GO" id="GO:0005975">
    <property type="term" value="P:carbohydrate metabolic process"/>
    <property type="evidence" value="ECO:0007669"/>
    <property type="project" value="InterPro"/>
</dbReference>
<evidence type="ECO:0000256" key="1">
    <source>
        <dbReference type="ARBA" id="ARBA00022801"/>
    </source>
</evidence>
<dbReference type="CDD" id="cd03143">
    <property type="entry name" value="A4_beta-galactosidase_middle_domain"/>
    <property type="match status" value="1"/>
</dbReference>
<dbReference type="InterPro" id="IPR029062">
    <property type="entry name" value="Class_I_gatase-like"/>
</dbReference>
<evidence type="ECO:0000313" key="4">
    <source>
        <dbReference type="EMBL" id="MST99038.1"/>
    </source>
</evidence>
<keyword evidence="2" id="KW-0326">Glycosidase</keyword>
<protein>
    <recommendedName>
        <fullName evidence="3">Glycoside hydrolase family 42 N-terminal domain-containing protein</fullName>
    </recommendedName>
</protein>
<dbReference type="Gene3D" id="3.40.50.880">
    <property type="match status" value="1"/>
</dbReference>
<dbReference type="Gene3D" id="3.20.20.80">
    <property type="entry name" value="Glycosidases"/>
    <property type="match status" value="1"/>
</dbReference>
<dbReference type="AlphaFoldDB" id="A0A844G9G6"/>
<dbReference type="EMBL" id="VUNS01000028">
    <property type="protein sequence ID" value="MST99038.1"/>
    <property type="molecule type" value="Genomic_DNA"/>
</dbReference>
<dbReference type="InterPro" id="IPR017853">
    <property type="entry name" value="GH"/>
</dbReference>
<sequence>MLKDSKRNPMKTLFDCYSRILIDNHITDLRPEYMAKFDPEHYAAMIRLAGIESAMVYASDHNGNCYYPSKVGHVHASCRGRDLFGETVKRLAGAGIVPVAYHTLVYQNEPAARHPEWRIRSITGEEPSGRYRFCCPNHPEYREFCRQQIAEILAYDVAGIFLDMTFWPQICACSSCRAKYGAPLPETLDWRNPAWVKFQRFREDSLAEFAHEMTTHARNCRPGIAVTHQFSPVLHGWFLGQSSGIASASDYASGDFYGGVLQQRFGCKLFQAYSRRIPYEFMTSRCVNLHDHTSTKSDEELFLHAATTLANGGAYFFIDAINPDGTLSRPFYERLGRIVARLEPFRKRVAELRPSLRAEVGLYFSMASCVSEEKNGTPLARLHESNANNMGIRQNATLDEVLGTAEILNRLHIPYRVVTDETKELAGFRAIIVNRAVFMTPEETGRLREFVRNGGTLIATGKTSLCRRNGESSGNFALADLFNVDYTGEDAGVVSYLAAGEEQLFTRGLPAPLAKARERAEVKGVVSLPDFPPGDPEQYASIHSDPPGRTTEFAGWVEHTYGSGKAVWLYSGLLALRQYSQQSFGEQLFTQLLPPFLIRSENFPPGAELTLLESEKKEQFLLGVVNHQPVLPVIPLRDVKLTIKFPAVPVRVRRVSDGGEHPFEFRDGELTIALKRLEHIELFEIEVKHV</sequence>
<dbReference type="SUPFAM" id="SSF51445">
    <property type="entry name" value="(Trans)glycosidases"/>
    <property type="match status" value="1"/>
</dbReference>
<keyword evidence="5" id="KW-1185">Reference proteome</keyword>
<dbReference type="Pfam" id="PF14871">
    <property type="entry name" value="GHL6"/>
    <property type="match status" value="1"/>
</dbReference>
<evidence type="ECO:0000313" key="5">
    <source>
        <dbReference type="Proteomes" id="UP000435649"/>
    </source>
</evidence>
<organism evidence="4 5">
    <name type="scientific">Victivallis lenta</name>
    <dbReference type="NCBI Taxonomy" id="2606640"/>
    <lineage>
        <taxon>Bacteria</taxon>
        <taxon>Pseudomonadati</taxon>
        <taxon>Lentisphaerota</taxon>
        <taxon>Lentisphaeria</taxon>
        <taxon>Victivallales</taxon>
        <taxon>Victivallaceae</taxon>
        <taxon>Victivallis</taxon>
    </lineage>
</organism>
<accession>A0A844G9G6</accession>
<name>A0A844G9G6_9BACT</name>
<dbReference type="SUPFAM" id="SSF52317">
    <property type="entry name" value="Class I glutamine amidotransferase-like"/>
    <property type="match status" value="1"/>
</dbReference>
<gene>
    <name evidence="4" type="ORF">FYJ85_18545</name>
</gene>
<feature type="domain" description="Glycoside hydrolase family 42 N-terminal" evidence="3">
    <location>
        <begin position="196"/>
        <end position="313"/>
    </location>
</feature>
<dbReference type="Pfam" id="PF02449">
    <property type="entry name" value="Glyco_hydro_42"/>
    <property type="match status" value="1"/>
</dbReference>
<comment type="caution">
    <text evidence="4">The sequence shown here is derived from an EMBL/GenBank/DDBJ whole genome shotgun (WGS) entry which is preliminary data.</text>
</comment>
<reference evidence="4 5" key="1">
    <citation type="submission" date="2019-08" db="EMBL/GenBank/DDBJ databases">
        <title>In-depth cultivation of the pig gut microbiome towards novel bacterial diversity and tailored functional studies.</title>
        <authorList>
            <person name="Wylensek D."/>
            <person name="Hitch T.C.A."/>
            <person name="Clavel T."/>
        </authorList>
    </citation>
    <scope>NUCLEOTIDE SEQUENCE [LARGE SCALE GENOMIC DNA]</scope>
    <source>
        <strain evidence="4 5">BBE-744-WT-12</strain>
    </source>
</reference>
<keyword evidence="1" id="KW-0378">Hydrolase</keyword>
<dbReference type="Proteomes" id="UP000435649">
    <property type="component" value="Unassembled WGS sequence"/>
</dbReference>
<dbReference type="GO" id="GO:0004565">
    <property type="term" value="F:beta-galactosidase activity"/>
    <property type="evidence" value="ECO:0007669"/>
    <property type="project" value="InterPro"/>
</dbReference>
<dbReference type="InterPro" id="IPR028212">
    <property type="entry name" value="GHL6"/>
</dbReference>